<dbReference type="SMART" id="SM00304">
    <property type="entry name" value="HAMP"/>
    <property type="match status" value="1"/>
</dbReference>
<evidence type="ECO:0000256" key="8">
    <source>
        <dbReference type="ARBA" id="ARBA00022989"/>
    </source>
</evidence>
<dbReference type="InterPro" id="IPR003660">
    <property type="entry name" value="HAMP_dom"/>
</dbReference>
<keyword evidence="6 11" id="KW-0812">Transmembrane</keyword>
<dbReference type="Gene3D" id="3.30.565.10">
    <property type="entry name" value="Histidine kinase-like ATPase, C-terminal domain"/>
    <property type="match status" value="1"/>
</dbReference>
<dbReference type="InterPro" id="IPR004358">
    <property type="entry name" value="Sig_transdc_His_kin-like_C"/>
</dbReference>
<accession>A0ABX0TC69</accession>
<dbReference type="CDD" id="cd00075">
    <property type="entry name" value="HATPase"/>
    <property type="match status" value="1"/>
</dbReference>
<keyword evidence="9" id="KW-0902">Two-component regulatory system</keyword>
<dbReference type="PROSITE" id="PS50885">
    <property type="entry name" value="HAMP"/>
    <property type="match status" value="1"/>
</dbReference>
<dbReference type="CDD" id="cd06225">
    <property type="entry name" value="HAMP"/>
    <property type="match status" value="1"/>
</dbReference>
<dbReference type="PANTHER" id="PTHR45436">
    <property type="entry name" value="SENSOR HISTIDINE KINASE YKOH"/>
    <property type="match status" value="1"/>
</dbReference>
<dbReference type="Pfam" id="PF00672">
    <property type="entry name" value="HAMP"/>
    <property type="match status" value="1"/>
</dbReference>
<dbReference type="Gene3D" id="6.10.340.10">
    <property type="match status" value="1"/>
</dbReference>
<feature type="domain" description="Histidine kinase" evidence="12">
    <location>
        <begin position="254"/>
        <end position="469"/>
    </location>
</feature>
<dbReference type="Gene3D" id="1.10.287.130">
    <property type="match status" value="1"/>
</dbReference>
<comment type="caution">
    <text evidence="14">The sequence shown here is derived from an EMBL/GenBank/DDBJ whole genome shotgun (WGS) entry which is preliminary data.</text>
</comment>
<dbReference type="SUPFAM" id="SSF47384">
    <property type="entry name" value="Homodimeric domain of signal transducing histidine kinase"/>
    <property type="match status" value="1"/>
</dbReference>
<dbReference type="GO" id="GO:0004673">
    <property type="term" value="F:protein histidine kinase activity"/>
    <property type="evidence" value="ECO:0007669"/>
    <property type="project" value="UniProtKB-EC"/>
</dbReference>
<dbReference type="SMART" id="SM00388">
    <property type="entry name" value="HisKA"/>
    <property type="match status" value="1"/>
</dbReference>
<evidence type="ECO:0000313" key="15">
    <source>
        <dbReference type="Proteomes" id="UP001318300"/>
    </source>
</evidence>
<feature type="transmembrane region" description="Helical" evidence="11">
    <location>
        <begin position="155"/>
        <end position="178"/>
    </location>
</feature>
<evidence type="ECO:0000256" key="2">
    <source>
        <dbReference type="ARBA" id="ARBA00004236"/>
    </source>
</evidence>
<evidence type="ECO:0000256" key="10">
    <source>
        <dbReference type="ARBA" id="ARBA00023136"/>
    </source>
</evidence>
<keyword evidence="4" id="KW-0597">Phosphoprotein</keyword>
<protein>
    <recommendedName>
        <fullName evidence="3">histidine kinase</fullName>
        <ecNumber evidence="3">2.7.13.3</ecNumber>
    </recommendedName>
</protein>
<evidence type="ECO:0000259" key="12">
    <source>
        <dbReference type="PROSITE" id="PS50109"/>
    </source>
</evidence>
<evidence type="ECO:0000256" key="9">
    <source>
        <dbReference type="ARBA" id="ARBA00023012"/>
    </source>
</evidence>
<evidence type="ECO:0000259" key="13">
    <source>
        <dbReference type="PROSITE" id="PS50885"/>
    </source>
</evidence>
<organism evidence="14 15">
    <name type="scientific">Curtobacterium salicis</name>
    <dbReference type="NCBI Taxonomy" id="1779862"/>
    <lineage>
        <taxon>Bacteria</taxon>
        <taxon>Bacillati</taxon>
        <taxon>Actinomycetota</taxon>
        <taxon>Actinomycetes</taxon>
        <taxon>Micrococcales</taxon>
        <taxon>Microbacteriaceae</taxon>
        <taxon>Curtobacterium</taxon>
    </lineage>
</organism>
<dbReference type="PROSITE" id="PS50109">
    <property type="entry name" value="HIS_KIN"/>
    <property type="match status" value="1"/>
</dbReference>
<comment type="catalytic activity">
    <reaction evidence="1">
        <text>ATP + protein L-histidine = ADP + protein N-phospho-L-histidine.</text>
        <dbReference type="EC" id="2.7.13.3"/>
    </reaction>
</comment>
<evidence type="ECO:0000256" key="6">
    <source>
        <dbReference type="ARBA" id="ARBA00022692"/>
    </source>
</evidence>
<dbReference type="EMBL" id="JAAOYO010000004">
    <property type="protein sequence ID" value="NII42051.1"/>
    <property type="molecule type" value="Genomic_DNA"/>
</dbReference>
<dbReference type="SUPFAM" id="SSF55874">
    <property type="entry name" value="ATPase domain of HSP90 chaperone/DNA topoisomerase II/histidine kinase"/>
    <property type="match status" value="1"/>
</dbReference>
<dbReference type="InterPro" id="IPR050428">
    <property type="entry name" value="TCS_sensor_his_kinase"/>
</dbReference>
<evidence type="ECO:0000256" key="4">
    <source>
        <dbReference type="ARBA" id="ARBA00022553"/>
    </source>
</evidence>
<evidence type="ECO:0000256" key="5">
    <source>
        <dbReference type="ARBA" id="ARBA00022679"/>
    </source>
</evidence>
<dbReference type="PRINTS" id="PR00344">
    <property type="entry name" value="BCTRLSENSOR"/>
</dbReference>
<evidence type="ECO:0000256" key="1">
    <source>
        <dbReference type="ARBA" id="ARBA00000085"/>
    </source>
</evidence>
<evidence type="ECO:0000313" key="14">
    <source>
        <dbReference type="EMBL" id="NII42051.1"/>
    </source>
</evidence>
<dbReference type="Pfam" id="PF02518">
    <property type="entry name" value="HATPase_c"/>
    <property type="match status" value="1"/>
</dbReference>
<dbReference type="InterPro" id="IPR003594">
    <property type="entry name" value="HATPase_dom"/>
</dbReference>
<dbReference type="Proteomes" id="UP001318300">
    <property type="component" value="Unassembled WGS sequence"/>
</dbReference>
<dbReference type="SMART" id="SM00387">
    <property type="entry name" value="HATPase_c"/>
    <property type="match status" value="1"/>
</dbReference>
<reference evidence="14 15" key="1">
    <citation type="submission" date="2020-03" db="EMBL/GenBank/DDBJ databases">
        <title>Above-ground endophytic microbial communities from plants in different locations in the United States.</title>
        <authorList>
            <person name="Frank C."/>
        </authorList>
    </citation>
    <scope>NUCLEOTIDE SEQUENCE [LARGE SCALE GENOMIC DNA]</scope>
    <source>
        <strain evidence="14 15">WW7</strain>
    </source>
</reference>
<dbReference type="InterPro" id="IPR003661">
    <property type="entry name" value="HisK_dim/P_dom"/>
</dbReference>
<dbReference type="CDD" id="cd00082">
    <property type="entry name" value="HisKA"/>
    <property type="match status" value="1"/>
</dbReference>
<evidence type="ECO:0000256" key="3">
    <source>
        <dbReference type="ARBA" id="ARBA00012438"/>
    </source>
</evidence>
<feature type="domain" description="HAMP" evidence="13">
    <location>
        <begin position="179"/>
        <end position="239"/>
    </location>
</feature>
<dbReference type="InterPro" id="IPR005467">
    <property type="entry name" value="His_kinase_dom"/>
</dbReference>
<feature type="transmembrane region" description="Helical" evidence="11">
    <location>
        <begin position="129"/>
        <end position="149"/>
    </location>
</feature>
<keyword evidence="10 11" id="KW-0472">Membrane</keyword>
<proteinExistence type="predicted"/>
<dbReference type="InterPro" id="IPR036097">
    <property type="entry name" value="HisK_dim/P_sf"/>
</dbReference>
<comment type="subcellular location">
    <subcellularLocation>
        <location evidence="2">Cell membrane</location>
    </subcellularLocation>
</comment>
<evidence type="ECO:0000256" key="7">
    <source>
        <dbReference type="ARBA" id="ARBA00022777"/>
    </source>
</evidence>
<gene>
    <name evidence="14" type="ORF">E9228_002709</name>
</gene>
<keyword evidence="7 14" id="KW-0418">Kinase</keyword>
<dbReference type="PANTHER" id="PTHR45436:SF5">
    <property type="entry name" value="SENSOR HISTIDINE KINASE TRCS"/>
    <property type="match status" value="1"/>
</dbReference>
<dbReference type="Pfam" id="PF00512">
    <property type="entry name" value="HisKA"/>
    <property type="match status" value="1"/>
</dbReference>
<keyword evidence="8 11" id="KW-1133">Transmembrane helix</keyword>
<dbReference type="EC" id="2.7.13.3" evidence="3"/>
<keyword evidence="15" id="KW-1185">Reference proteome</keyword>
<feature type="transmembrane region" description="Helical" evidence="11">
    <location>
        <begin position="6"/>
        <end position="33"/>
    </location>
</feature>
<sequence length="520" mass="53794">MTLRRRLVLSIVALVVAVSAVIGGGSIIALFSIQRSAIDEQLQYATSRAQRSVEQQGPNGPEFGRPSAQAAGTLTVYILDGNAVVGSLLDNSGQAERLSTAVVRPLSGLAVDGQPHTIDLGSDLGRYRVTAANVGPAVLVVGLPLAPVYESVWKLLGVVLVVTVLALLVASAVATAAVRRALRPLDRVAETASTVARMPLDRSDALDGVRVPDADPATEVGRVGTAFNRMLGHIGNAMQARERSEQKVRQFVADASHELRTPLASIRGYAELTRRMGADLPPDVVYAMSRVESESVRMTSMVEDLLLLARLDEGREIQFADVDLTGLVLDAVNDAHAASPDHPIEVDLPAEPVEVVGDAARLHQVIVNLVTNARTHTPDGTRITVGIAPATDGGVDLTVRDDGQGIDPEFLPKLFERFARADSSRSRTAGSTGLGLAIVDAVVQAHGGQVGVTSEPGATVFTVHLLARGAGADHVAGEPAVAGAPVGGAPAVGGGGAAAAGNAAVGDADVDTWSGVPERS</sequence>
<dbReference type="RefSeq" id="WP_166781058.1">
    <property type="nucleotide sequence ID" value="NZ_JAAOYO010000004.1"/>
</dbReference>
<name>A0ABX0TC69_9MICO</name>
<dbReference type="InterPro" id="IPR036890">
    <property type="entry name" value="HATPase_C_sf"/>
</dbReference>
<keyword evidence="5 14" id="KW-0808">Transferase</keyword>
<evidence type="ECO:0000256" key="11">
    <source>
        <dbReference type="SAM" id="Phobius"/>
    </source>
</evidence>